<comment type="similarity">
    <text evidence="1">Belongs to the avfA family.</text>
</comment>
<dbReference type="PANTHER" id="PTHR43355">
    <property type="entry name" value="FLAVIN REDUCTASE (NADPH)"/>
    <property type="match status" value="1"/>
</dbReference>
<dbReference type="GeneID" id="25277542"/>
<dbReference type="RefSeq" id="XP_013263626.1">
    <property type="nucleotide sequence ID" value="XM_013408172.1"/>
</dbReference>
<dbReference type="InterPro" id="IPR016040">
    <property type="entry name" value="NAD(P)-bd_dom"/>
</dbReference>
<dbReference type="OrthoDB" id="10254221at2759"/>
<dbReference type="AlphaFoldDB" id="A0A072PMC9"/>
<keyword evidence="4" id="KW-1185">Reference proteome</keyword>
<dbReference type="PANTHER" id="PTHR43355:SF2">
    <property type="entry name" value="FLAVIN REDUCTASE (NADPH)"/>
    <property type="match status" value="1"/>
</dbReference>
<name>A0A072PMC9_9EURO</name>
<reference evidence="3 4" key="1">
    <citation type="submission" date="2013-03" db="EMBL/GenBank/DDBJ databases">
        <title>The Genome Sequence of Exophiala aquamarina CBS 119918.</title>
        <authorList>
            <consortium name="The Broad Institute Genomics Platform"/>
            <person name="Cuomo C."/>
            <person name="de Hoog S."/>
            <person name="Gorbushina A."/>
            <person name="Walker B."/>
            <person name="Young S.K."/>
            <person name="Zeng Q."/>
            <person name="Gargeya S."/>
            <person name="Fitzgerald M."/>
            <person name="Haas B."/>
            <person name="Abouelleil A."/>
            <person name="Allen A.W."/>
            <person name="Alvarado L."/>
            <person name="Arachchi H.M."/>
            <person name="Berlin A.M."/>
            <person name="Chapman S.B."/>
            <person name="Gainer-Dewar J."/>
            <person name="Goldberg J."/>
            <person name="Griggs A."/>
            <person name="Gujja S."/>
            <person name="Hansen M."/>
            <person name="Howarth C."/>
            <person name="Imamovic A."/>
            <person name="Ireland A."/>
            <person name="Larimer J."/>
            <person name="McCowan C."/>
            <person name="Murphy C."/>
            <person name="Pearson M."/>
            <person name="Poon T.W."/>
            <person name="Priest M."/>
            <person name="Roberts A."/>
            <person name="Saif S."/>
            <person name="Shea T."/>
            <person name="Sisk P."/>
            <person name="Sykes S."/>
            <person name="Wortman J."/>
            <person name="Nusbaum C."/>
            <person name="Birren B."/>
        </authorList>
    </citation>
    <scope>NUCLEOTIDE SEQUENCE [LARGE SCALE GENOMIC DNA]</scope>
    <source>
        <strain evidence="3 4">CBS 119918</strain>
    </source>
</reference>
<evidence type="ECO:0000259" key="2">
    <source>
        <dbReference type="Pfam" id="PF13460"/>
    </source>
</evidence>
<dbReference type="Gene3D" id="3.40.50.720">
    <property type="entry name" value="NAD(P)-binding Rossmann-like Domain"/>
    <property type="match status" value="1"/>
</dbReference>
<dbReference type="EMBL" id="AMGV01000002">
    <property type="protein sequence ID" value="KEF61036.1"/>
    <property type="molecule type" value="Genomic_DNA"/>
</dbReference>
<comment type="caution">
    <text evidence="3">The sequence shown here is derived from an EMBL/GenBank/DDBJ whole genome shotgun (WGS) entry which is preliminary data.</text>
</comment>
<dbReference type="Proteomes" id="UP000027920">
    <property type="component" value="Unassembled WGS sequence"/>
</dbReference>
<sequence length="315" mass="34529">MRRHTGMDAHPPMLACVRVYSYPLLWKEANEPDRPSPSVRIRCASRTGSASIVDGLGHIQDQPTKPIAMQGQHYLLLGATGASGVEFIQQVLEEAAQKPVPHVTLFIRSGSESKLPSAALDHANFRLVEGSLADPQAIQKALAADEKFPTATIVVSFLGAYMTLKPLFTRDKSHPIADAFTSSILPTMKASNVSRIIALSTPTGCYSAEEAKTVPWKWWFYMQMPRLFAPQGNSEMAGIANAVISVGNKDRDLEWTVFRVPHLTDGLRDAAVVAGLLDQNYTASLDLSRGSLVKWMFNEVNEKAWIRGTPMLANP</sequence>
<dbReference type="InterPro" id="IPR051606">
    <property type="entry name" value="Polyketide_Oxido-like"/>
</dbReference>
<dbReference type="STRING" id="1182545.A0A072PMC9"/>
<dbReference type="HOGENOM" id="CLU_025711_4_3_1"/>
<organism evidence="3 4">
    <name type="scientific">Exophiala aquamarina CBS 119918</name>
    <dbReference type="NCBI Taxonomy" id="1182545"/>
    <lineage>
        <taxon>Eukaryota</taxon>
        <taxon>Fungi</taxon>
        <taxon>Dikarya</taxon>
        <taxon>Ascomycota</taxon>
        <taxon>Pezizomycotina</taxon>
        <taxon>Eurotiomycetes</taxon>
        <taxon>Chaetothyriomycetidae</taxon>
        <taxon>Chaetothyriales</taxon>
        <taxon>Herpotrichiellaceae</taxon>
        <taxon>Exophiala</taxon>
    </lineage>
</organism>
<evidence type="ECO:0000313" key="3">
    <source>
        <dbReference type="EMBL" id="KEF61036.1"/>
    </source>
</evidence>
<dbReference type="GO" id="GO:0042602">
    <property type="term" value="F:riboflavin reductase (NADPH) activity"/>
    <property type="evidence" value="ECO:0007669"/>
    <property type="project" value="TreeGrafter"/>
</dbReference>
<gene>
    <name evidence="3" type="ORF">A1O9_02600</name>
</gene>
<evidence type="ECO:0000313" key="4">
    <source>
        <dbReference type="Proteomes" id="UP000027920"/>
    </source>
</evidence>
<dbReference type="VEuPathDB" id="FungiDB:A1O9_02600"/>
<protein>
    <recommendedName>
        <fullName evidence="2">NAD(P)-binding domain-containing protein</fullName>
    </recommendedName>
</protein>
<evidence type="ECO:0000256" key="1">
    <source>
        <dbReference type="ARBA" id="ARBA00038376"/>
    </source>
</evidence>
<dbReference type="Pfam" id="PF13460">
    <property type="entry name" value="NAD_binding_10"/>
    <property type="match status" value="1"/>
</dbReference>
<dbReference type="SUPFAM" id="SSF51735">
    <property type="entry name" value="NAD(P)-binding Rossmann-fold domains"/>
    <property type="match status" value="1"/>
</dbReference>
<feature type="domain" description="NAD(P)-binding" evidence="2">
    <location>
        <begin position="78"/>
        <end position="296"/>
    </location>
</feature>
<proteinExistence type="inferred from homology"/>
<dbReference type="GO" id="GO:0004074">
    <property type="term" value="F:biliverdin reductase [NAD(P)H] activity"/>
    <property type="evidence" value="ECO:0007669"/>
    <property type="project" value="TreeGrafter"/>
</dbReference>
<dbReference type="InterPro" id="IPR036291">
    <property type="entry name" value="NAD(P)-bd_dom_sf"/>
</dbReference>
<accession>A0A072PMC9</accession>